<evidence type="ECO:0000256" key="1">
    <source>
        <dbReference type="SAM" id="MobiDB-lite"/>
    </source>
</evidence>
<dbReference type="Proteomes" id="UP000046395">
    <property type="component" value="Unassembled WGS sequence"/>
</dbReference>
<accession>A0A5S6QCD2</accession>
<protein>
    <submittedName>
        <fullName evidence="3">Uncharacterized protein</fullName>
    </submittedName>
</protein>
<feature type="region of interest" description="Disordered" evidence="1">
    <location>
        <begin position="89"/>
        <end position="110"/>
    </location>
</feature>
<organism evidence="2 3">
    <name type="scientific">Trichuris muris</name>
    <name type="common">Mouse whipworm</name>
    <dbReference type="NCBI Taxonomy" id="70415"/>
    <lineage>
        <taxon>Eukaryota</taxon>
        <taxon>Metazoa</taxon>
        <taxon>Ecdysozoa</taxon>
        <taxon>Nematoda</taxon>
        <taxon>Enoplea</taxon>
        <taxon>Dorylaimia</taxon>
        <taxon>Trichinellida</taxon>
        <taxon>Trichuridae</taxon>
        <taxon>Trichuris</taxon>
    </lineage>
</organism>
<dbReference type="WBParaSite" id="TMUE_1000004873.1">
    <property type="protein sequence ID" value="TMUE_1000004873.1"/>
    <property type="gene ID" value="WBGene00299128"/>
</dbReference>
<reference evidence="3" key="1">
    <citation type="submission" date="2019-12" db="UniProtKB">
        <authorList>
            <consortium name="WormBaseParasite"/>
        </authorList>
    </citation>
    <scope>IDENTIFICATION</scope>
</reference>
<proteinExistence type="predicted"/>
<evidence type="ECO:0000313" key="3">
    <source>
        <dbReference type="WBParaSite" id="TMUE_1000004873.1"/>
    </source>
</evidence>
<name>A0A5S6QCD2_TRIMR</name>
<sequence length="190" mass="20981">MPARAQGRPRGDPLRPAPVVLVGFAKRSTIEADGADRTKINWSTNNNMQLSPFALAQCGFIDFRSFPKRNQPLQHTTTGTTTTLPRFGRKNGLGMDRRSRINSHPISNRGNAATARVSRLSVDGETLAKAGAEAIRTPPKLLRLGRLPDLPNECPAFTRIRTRSPNRDRLALVEDEPNCIRCINWSPSTS</sequence>
<keyword evidence="2" id="KW-1185">Reference proteome</keyword>
<dbReference type="AlphaFoldDB" id="A0A5S6QCD2"/>
<evidence type="ECO:0000313" key="2">
    <source>
        <dbReference type="Proteomes" id="UP000046395"/>
    </source>
</evidence>